<evidence type="ECO:0000313" key="15">
    <source>
        <dbReference type="EMBL" id="CBZ52048.1"/>
    </source>
</evidence>
<dbReference type="EMBL" id="FR823387">
    <property type="protein sequence ID" value="CBZ52048.1"/>
    <property type="molecule type" value="Genomic_DNA"/>
</dbReference>
<evidence type="ECO:0000256" key="11">
    <source>
        <dbReference type="ARBA" id="ARBA00049080"/>
    </source>
</evidence>
<dbReference type="eggNOG" id="ENOG502S0IY">
    <property type="taxonomic scope" value="Eukaryota"/>
</dbReference>
<dbReference type="GO" id="GO:0019877">
    <property type="term" value="P:diaminopimelate biosynthetic process"/>
    <property type="evidence" value="ECO:0007669"/>
    <property type="project" value="UniProtKB-KW"/>
</dbReference>
<comment type="catalytic activity">
    <reaction evidence="11">
        <text>(S)-2,3,4,5-tetrahydrodipicolinate + NADP(+) + H2O = (2S,4S)-4-hydroxy-2,3,4,5-tetrahydrodipicolinate + NADPH + H(+)</text>
        <dbReference type="Rhea" id="RHEA:35331"/>
        <dbReference type="ChEBI" id="CHEBI:15377"/>
        <dbReference type="ChEBI" id="CHEBI:15378"/>
        <dbReference type="ChEBI" id="CHEBI:16845"/>
        <dbReference type="ChEBI" id="CHEBI:57783"/>
        <dbReference type="ChEBI" id="CHEBI:58349"/>
        <dbReference type="ChEBI" id="CHEBI:67139"/>
        <dbReference type="EC" id="1.17.1.8"/>
    </reaction>
</comment>
<dbReference type="PANTHER" id="PTHR20836">
    <property type="entry name" value="DIHYDRODIPICOLINATE REDUCTASE"/>
    <property type="match status" value="1"/>
</dbReference>
<keyword evidence="3" id="KW-0028">Amino-acid biosynthesis</keyword>
<comment type="pathway">
    <text evidence="9">Amino-acid biosynthesis; L-lysine biosynthesis via DAP pathway; (S)-tetrahydrodipicolinate from L-aspartate: step 4/4.</text>
</comment>
<keyword evidence="16" id="KW-1185">Reference proteome</keyword>
<evidence type="ECO:0000256" key="10">
    <source>
        <dbReference type="ARBA" id="ARBA00038983"/>
    </source>
</evidence>
<feature type="domain" description="Dihydrodipicolinate reductase N-terminal" evidence="13">
    <location>
        <begin position="9"/>
        <end position="46"/>
    </location>
</feature>
<evidence type="ECO:0000256" key="3">
    <source>
        <dbReference type="ARBA" id="ARBA00022605"/>
    </source>
</evidence>
<sequence length="348" mass="36913">MAPAAGALKVAIAGCTGRMGERLVALTRADPALHFVGGLRSRVQKDALVASAVGQVSLHPPKKTGENLAGDNQEAVPNKDTAPGVYTSLDKLIEESGQKPCDYFSSPIGIVSFFTGGDLMVSSFPYPSALLRPKIAGTMSLIPSCIRHSVALVIGTTGFTPAEQEVVEAAAREIPLCIAANFSLGVNLLVRIAGEVAASLGEDFDIELVEAHHNRKVDAPSGTAIALLDSIAAATGRTTCKGSADAETTAETHRDKMVLIHGREGRSVRRRRGEVGVHALRMGNVVGEHSVMYASDFERITLSHHAETRDVFASGAIRMAKWIAHRPKGKYQVSDMLFQKANSNPAEV</sequence>
<dbReference type="SUPFAM" id="SSF51735">
    <property type="entry name" value="NAD(P)-binding Rossmann-fold domains"/>
    <property type="match status" value="1"/>
</dbReference>
<gene>
    <name evidence="15" type="ORF">NCLIV_018380</name>
</gene>
<dbReference type="InterPro" id="IPR023940">
    <property type="entry name" value="DHDPR_bac"/>
</dbReference>
<proteinExistence type="inferred from homology"/>
<comment type="catalytic activity">
    <reaction evidence="12">
        <text>(S)-2,3,4,5-tetrahydrodipicolinate + NAD(+) + H2O = (2S,4S)-4-hydroxy-2,3,4,5-tetrahydrodipicolinate + NADH + H(+)</text>
        <dbReference type="Rhea" id="RHEA:35323"/>
        <dbReference type="ChEBI" id="CHEBI:15377"/>
        <dbReference type="ChEBI" id="CHEBI:15378"/>
        <dbReference type="ChEBI" id="CHEBI:16845"/>
        <dbReference type="ChEBI" id="CHEBI:57540"/>
        <dbReference type="ChEBI" id="CHEBI:57945"/>
        <dbReference type="ChEBI" id="CHEBI:67139"/>
        <dbReference type="EC" id="1.17.1.8"/>
    </reaction>
</comment>
<evidence type="ECO:0000256" key="2">
    <source>
        <dbReference type="ARBA" id="ARBA00022490"/>
    </source>
</evidence>
<dbReference type="Pfam" id="PF01113">
    <property type="entry name" value="DapB_N"/>
    <property type="match status" value="2"/>
</dbReference>
<evidence type="ECO:0000256" key="6">
    <source>
        <dbReference type="ARBA" id="ARBA00023002"/>
    </source>
</evidence>
<evidence type="ECO:0000256" key="9">
    <source>
        <dbReference type="ARBA" id="ARBA00037922"/>
    </source>
</evidence>
<dbReference type="InParanoid" id="F0VEA4"/>
<evidence type="ECO:0000256" key="8">
    <source>
        <dbReference type="ARBA" id="ARBA00023154"/>
    </source>
</evidence>
<reference evidence="16" key="1">
    <citation type="journal article" date="2012" name="PLoS Pathog.">
        <title>Comparative genomics of the apicomplexan parasites Toxoplasma gondii and Neospora caninum: Coccidia differing in host range and transmission strategy.</title>
        <authorList>
            <person name="Reid A.J."/>
            <person name="Vermont S.J."/>
            <person name="Cotton J.A."/>
            <person name="Harris D."/>
            <person name="Hill-Cawthorne G.A."/>
            <person name="Konen-Waisman S."/>
            <person name="Latham S.M."/>
            <person name="Mourier T."/>
            <person name="Norton R."/>
            <person name="Quail M.A."/>
            <person name="Sanders M."/>
            <person name="Shanmugam D."/>
            <person name="Sohal A."/>
            <person name="Wasmuth J.D."/>
            <person name="Brunk B."/>
            <person name="Grigg M.E."/>
            <person name="Howard J.C."/>
            <person name="Parkinson J."/>
            <person name="Roos D.S."/>
            <person name="Trees A.J."/>
            <person name="Berriman M."/>
            <person name="Pain A."/>
            <person name="Wastling J.M."/>
        </authorList>
    </citation>
    <scope>NUCLEOTIDE SEQUENCE [LARGE SCALE GENOMIC DNA]</scope>
    <source>
        <strain evidence="16">Liverpool</strain>
    </source>
</reference>
<dbReference type="InterPro" id="IPR022663">
    <property type="entry name" value="DapB_C"/>
</dbReference>
<protein>
    <recommendedName>
        <fullName evidence="10">4-hydroxy-tetrahydrodipicolinate reductase</fullName>
        <ecNumber evidence="10">1.17.1.8</ecNumber>
    </recommendedName>
</protein>
<dbReference type="InterPro" id="IPR022664">
    <property type="entry name" value="DapB_N_CS"/>
</dbReference>
<accession>F0VEA4</accession>
<dbReference type="InterPro" id="IPR000846">
    <property type="entry name" value="DapB_N"/>
</dbReference>
<dbReference type="NCBIfam" id="TIGR00036">
    <property type="entry name" value="dapB"/>
    <property type="match status" value="1"/>
</dbReference>
<keyword evidence="6" id="KW-0560">Oxidoreductase</keyword>
<dbReference type="HAMAP" id="MF_00102">
    <property type="entry name" value="DapB"/>
    <property type="match status" value="1"/>
</dbReference>
<name>F0VEA4_NEOCL</name>
<dbReference type="PANTHER" id="PTHR20836:SF0">
    <property type="entry name" value="4-HYDROXY-TETRAHYDRODIPICOLINATE REDUCTASE 1, CHLOROPLASTIC-RELATED"/>
    <property type="match status" value="1"/>
</dbReference>
<evidence type="ECO:0000256" key="7">
    <source>
        <dbReference type="ARBA" id="ARBA00023027"/>
    </source>
</evidence>
<dbReference type="AlphaFoldDB" id="F0VEA4"/>
<feature type="domain" description="Dihydrodipicolinate reductase N-terminal" evidence="13">
    <location>
        <begin position="137"/>
        <end position="182"/>
    </location>
</feature>
<dbReference type="OrthoDB" id="2390316at2759"/>
<feature type="domain" description="Dihydrodipicolinate reductase C-terminal" evidence="14">
    <location>
        <begin position="185"/>
        <end position="337"/>
    </location>
</feature>
<evidence type="ECO:0000256" key="5">
    <source>
        <dbReference type="ARBA" id="ARBA00022915"/>
    </source>
</evidence>
<evidence type="ECO:0000256" key="4">
    <source>
        <dbReference type="ARBA" id="ARBA00022857"/>
    </source>
</evidence>
<keyword evidence="4" id="KW-0521">NADP</keyword>
<dbReference type="Proteomes" id="UP000007494">
    <property type="component" value="Chromosome VI"/>
</dbReference>
<comment type="similarity">
    <text evidence="1">Belongs to the DapB family.</text>
</comment>
<evidence type="ECO:0000259" key="14">
    <source>
        <dbReference type="Pfam" id="PF05173"/>
    </source>
</evidence>
<evidence type="ECO:0000259" key="13">
    <source>
        <dbReference type="Pfam" id="PF01113"/>
    </source>
</evidence>
<keyword evidence="5" id="KW-0220">Diaminopimelate biosynthesis</keyword>
<dbReference type="GO" id="GO:0008839">
    <property type="term" value="F:4-hydroxy-tetrahydrodipicolinate reductase"/>
    <property type="evidence" value="ECO:0007669"/>
    <property type="project" value="UniProtKB-EC"/>
</dbReference>
<dbReference type="CDD" id="cd02274">
    <property type="entry name" value="DHDPR_N"/>
    <property type="match status" value="1"/>
</dbReference>
<dbReference type="Pfam" id="PF05173">
    <property type="entry name" value="DapB_C"/>
    <property type="match status" value="1"/>
</dbReference>
<dbReference type="GeneID" id="13444835"/>
<dbReference type="EC" id="1.17.1.8" evidence="10"/>
<dbReference type="Gene3D" id="3.40.50.720">
    <property type="entry name" value="NAD(P)-binding Rossmann-like Domain"/>
    <property type="match status" value="2"/>
</dbReference>
<evidence type="ECO:0000313" key="16">
    <source>
        <dbReference type="Proteomes" id="UP000007494"/>
    </source>
</evidence>
<evidence type="ECO:0000256" key="1">
    <source>
        <dbReference type="ARBA" id="ARBA00006642"/>
    </source>
</evidence>
<dbReference type="GO" id="GO:0009089">
    <property type="term" value="P:lysine biosynthetic process via diaminopimelate"/>
    <property type="evidence" value="ECO:0007669"/>
    <property type="project" value="InterPro"/>
</dbReference>
<dbReference type="Gene3D" id="3.30.360.10">
    <property type="entry name" value="Dihydrodipicolinate Reductase, domain 2"/>
    <property type="match status" value="1"/>
</dbReference>
<dbReference type="PROSITE" id="PS01298">
    <property type="entry name" value="DAPB"/>
    <property type="match status" value="1"/>
</dbReference>
<dbReference type="SUPFAM" id="SSF55347">
    <property type="entry name" value="Glyceraldehyde-3-phosphate dehydrogenase-like, C-terminal domain"/>
    <property type="match status" value="1"/>
</dbReference>
<dbReference type="VEuPathDB" id="ToxoDB:NCLIV_018380"/>
<keyword evidence="8" id="KW-0457">Lysine biosynthesis</keyword>
<keyword evidence="7" id="KW-0520">NAD</keyword>
<organism evidence="15 16">
    <name type="scientific">Neospora caninum (strain Liverpool)</name>
    <dbReference type="NCBI Taxonomy" id="572307"/>
    <lineage>
        <taxon>Eukaryota</taxon>
        <taxon>Sar</taxon>
        <taxon>Alveolata</taxon>
        <taxon>Apicomplexa</taxon>
        <taxon>Conoidasida</taxon>
        <taxon>Coccidia</taxon>
        <taxon>Eucoccidiorida</taxon>
        <taxon>Eimeriorina</taxon>
        <taxon>Sarcocystidae</taxon>
        <taxon>Neospora</taxon>
    </lineage>
</organism>
<keyword evidence="2" id="KW-0963">Cytoplasm</keyword>
<dbReference type="RefSeq" id="XP_003882080.1">
    <property type="nucleotide sequence ID" value="XM_003882031.1"/>
</dbReference>
<dbReference type="InterPro" id="IPR036291">
    <property type="entry name" value="NAD(P)-bd_dom_sf"/>
</dbReference>
<evidence type="ECO:0000256" key="12">
    <source>
        <dbReference type="ARBA" id="ARBA00049396"/>
    </source>
</evidence>